<name>M3F1G5_9ACTN</name>
<protein>
    <submittedName>
        <fullName evidence="1">Uncharacterized protein</fullName>
    </submittedName>
</protein>
<gene>
    <name evidence="1" type="ORF">SBD_2655</name>
</gene>
<evidence type="ECO:0000313" key="1">
    <source>
        <dbReference type="EMBL" id="EMF55343.1"/>
    </source>
</evidence>
<dbReference type="EMBL" id="KB405067">
    <property type="protein sequence ID" value="EMF55343.1"/>
    <property type="molecule type" value="Genomic_DNA"/>
</dbReference>
<reference evidence="2" key="1">
    <citation type="journal article" date="2013" name="Genome Announc.">
        <title>Draft Genome Sequence of Streptomyces bottropensis ATCC 25435, a Bottromycin-Producing Actinomycete.</title>
        <authorList>
            <person name="Zhang H."/>
            <person name="Zhou W."/>
            <person name="Zhuang Y."/>
            <person name="Liang X."/>
            <person name="Liu T."/>
        </authorList>
    </citation>
    <scope>NUCLEOTIDE SEQUENCE [LARGE SCALE GENOMIC DNA]</scope>
    <source>
        <strain evidence="2">ATCC 25435</strain>
    </source>
</reference>
<accession>M3F1G5</accession>
<proteinExistence type="predicted"/>
<organism evidence="1 2">
    <name type="scientific">Streptomyces bottropensis ATCC 25435</name>
    <dbReference type="NCBI Taxonomy" id="1054862"/>
    <lineage>
        <taxon>Bacteria</taxon>
        <taxon>Bacillati</taxon>
        <taxon>Actinomycetota</taxon>
        <taxon>Actinomycetes</taxon>
        <taxon>Kitasatosporales</taxon>
        <taxon>Streptomycetaceae</taxon>
        <taxon>Streptomyces</taxon>
    </lineage>
</organism>
<evidence type="ECO:0000313" key="2">
    <source>
        <dbReference type="Proteomes" id="UP000030760"/>
    </source>
</evidence>
<dbReference type="AlphaFoldDB" id="M3F1G5"/>
<sequence>MGVAVVEVVAGADAGWVVRVRDGCGGGDASLSASARRRAV</sequence>
<dbReference type="Proteomes" id="UP000030760">
    <property type="component" value="Unassembled WGS sequence"/>
</dbReference>